<sequence>MARIGQAVRRRLVEPEGGRRVTAVAASAPGRFPTNQDLDPDRLREAFGTFPSGVVAVAATVDDLPVGLAASSFTSVSLDPPLVSFSIANTSKTWPDLRTATHLGVTILADHHGVVARQLAGPVERRFEGLDLVATAEGAVTLADGLASFDTTIHEEVAAGDHTIVLLRLHAVQRAEATSPLVFHGSVFRRLMVD</sequence>
<dbReference type="PANTHER" id="PTHR30466:SF11">
    <property type="entry name" value="FLAVIN-DEPENDENT MONOOXYGENASE, REDUCTASE SUBUNIT HSAB"/>
    <property type="match status" value="1"/>
</dbReference>
<dbReference type="Pfam" id="PF01613">
    <property type="entry name" value="Flavin_Reduct"/>
    <property type="match status" value="1"/>
</dbReference>
<dbReference type="GO" id="GO:0010181">
    <property type="term" value="F:FMN binding"/>
    <property type="evidence" value="ECO:0007669"/>
    <property type="project" value="InterPro"/>
</dbReference>
<dbReference type="Proteomes" id="UP000267128">
    <property type="component" value="Unassembled WGS sequence"/>
</dbReference>
<dbReference type="SMART" id="SM00903">
    <property type="entry name" value="Flavin_Reduct"/>
    <property type="match status" value="1"/>
</dbReference>
<gene>
    <name evidence="4" type="ORF">EFK50_05330</name>
</gene>
<comment type="caution">
    <text evidence="4">The sequence shown here is derived from an EMBL/GenBank/DDBJ whole genome shotgun (WGS) entry which is preliminary data.</text>
</comment>
<dbReference type="Gene3D" id="2.30.110.10">
    <property type="entry name" value="Electron Transport, Fmn-binding Protein, Chain A"/>
    <property type="match status" value="1"/>
</dbReference>
<dbReference type="EMBL" id="RJSE01000003">
    <property type="protein sequence ID" value="RNL65380.1"/>
    <property type="molecule type" value="Genomic_DNA"/>
</dbReference>
<proteinExistence type="inferred from homology"/>
<protein>
    <submittedName>
        <fullName evidence="4">Flavin reductase</fullName>
    </submittedName>
</protein>
<dbReference type="OrthoDB" id="9792858at2"/>
<accession>A0A3N0CPT2</accession>
<reference evidence="4 5" key="1">
    <citation type="submission" date="2018-11" db="EMBL/GenBank/DDBJ databases">
        <authorList>
            <person name="Li F."/>
        </authorList>
    </citation>
    <scope>NUCLEOTIDE SEQUENCE [LARGE SCALE GENOMIC DNA]</scope>
    <source>
        <strain evidence="4 5">Gsoil 097</strain>
    </source>
</reference>
<evidence type="ECO:0000259" key="3">
    <source>
        <dbReference type="SMART" id="SM00903"/>
    </source>
</evidence>
<name>A0A3N0CPT2_9ACTN</name>
<dbReference type="InterPro" id="IPR002563">
    <property type="entry name" value="Flavin_Rdtase-like_dom"/>
</dbReference>
<dbReference type="InterPro" id="IPR012349">
    <property type="entry name" value="Split_barrel_FMN-bd"/>
</dbReference>
<keyword evidence="2" id="KW-0560">Oxidoreductase</keyword>
<keyword evidence="5" id="KW-1185">Reference proteome</keyword>
<feature type="domain" description="Flavin reductase like" evidence="3">
    <location>
        <begin position="47"/>
        <end position="190"/>
    </location>
</feature>
<dbReference type="GO" id="GO:0042602">
    <property type="term" value="F:riboflavin reductase (NADPH) activity"/>
    <property type="evidence" value="ECO:0007669"/>
    <property type="project" value="TreeGrafter"/>
</dbReference>
<comment type="similarity">
    <text evidence="1">Belongs to the non-flavoprotein flavin reductase family.</text>
</comment>
<evidence type="ECO:0000256" key="1">
    <source>
        <dbReference type="ARBA" id="ARBA00008898"/>
    </source>
</evidence>
<dbReference type="AlphaFoldDB" id="A0A3N0CPT2"/>
<evidence type="ECO:0000256" key="2">
    <source>
        <dbReference type="ARBA" id="ARBA00023002"/>
    </source>
</evidence>
<dbReference type="PANTHER" id="PTHR30466">
    <property type="entry name" value="FLAVIN REDUCTASE"/>
    <property type="match status" value="1"/>
</dbReference>
<dbReference type="SUPFAM" id="SSF50475">
    <property type="entry name" value="FMN-binding split barrel"/>
    <property type="match status" value="1"/>
</dbReference>
<dbReference type="InterPro" id="IPR050268">
    <property type="entry name" value="NADH-dep_flavin_reductase"/>
</dbReference>
<evidence type="ECO:0000313" key="5">
    <source>
        <dbReference type="Proteomes" id="UP000267128"/>
    </source>
</evidence>
<organism evidence="4 5">
    <name type="scientific">Nocardioides marmoriginsengisoli</name>
    <dbReference type="NCBI Taxonomy" id="661483"/>
    <lineage>
        <taxon>Bacteria</taxon>
        <taxon>Bacillati</taxon>
        <taxon>Actinomycetota</taxon>
        <taxon>Actinomycetes</taxon>
        <taxon>Propionibacteriales</taxon>
        <taxon>Nocardioidaceae</taxon>
        <taxon>Nocardioides</taxon>
    </lineage>
</organism>
<evidence type="ECO:0000313" key="4">
    <source>
        <dbReference type="EMBL" id="RNL65380.1"/>
    </source>
</evidence>